<accession>A0ABQ8XMX3</accession>
<evidence type="ECO:0000256" key="1">
    <source>
        <dbReference type="SAM" id="MobiDB-lite"/>
    </source>
</evidence>
<sequence>MHNQLVSKQTPTTEYIKQTNSPIKNDFKRMCVCVQKEKKQKYFYNQIGLKKIKKMQTQKFETTFALTKKLCHPNLVKVIGDHTINEEQLIYISEYFKKGTLSQYLKTRKDKKRKKKLVQTSTIRKWCLQILKALDFLHSQNPPIAHKAITPQNIYLTKKNELKIGEIGLLDLGDEYLIAKGMSSTSHLAPEFVDGSYNHKIDVYSFGLCVLEMATLERPFQECSNSGQYFQKLIAGELPQLLEQVKNKKIKNFIELCLKPKEERPTVKELLCNSFIKKKKKLKGLSSPFKTNEDQKKVKYNLDDPNVILAKLRISQLEKPIMIEFELNIEKDDPCLLSIDLINKCNLNISPKIICKNIENIIKSEKEKRQTKNTENNKKKNRIKNSKPSKPKITKRKRSNTITILSKCRPNISLNPIPNSKTQNTLLKNQIQNESIKTETETEDESSNYNNDNSKEHNDQAKNLTKKNIQRPPSNFNPINENNTQNINIPLTTLRPLTQYNANSQLIKEQEQNGIVKIPSLFAKNEQKSNENLLTQPIDKQNLKNKTLTKDNLNIFTTKTNNTPFNGSLKSKYNNSKKNSKELNLDCDLIDCNDERLDKIYTLKKYIQNLPQNDSTSSFLLKRKPQVLSSYSTFNVPTDKNIRSKSVPTRSYTPVSFLAQQKPKNYYLTIAKKSKSGDNDNDDLTQLLGKRALNKNLISKNGNQLNTYLSKKQEQSKLENTTKINQQRTSNSQNPYQNYCLIKTLEKGNTSSNLRANHHNRYRNKKHSTSVRNTKKITHSFVDTISDWNILVTNEPENGNKSENENQNENENERNFYNEFSDFESSSSPLSMPSSPKSQSPSPLSFSYSTRSPNTSTSTSTSTSTNTNTNTNINSNSNEEGNSDPNQKISQEILTKISKIEKNYEKTLENLNCNFINQYSSIFNEFEMKINQYYDTSNGKPNGVLQKIQIIKQSFLDQLII</sequence>
<dbReference type="InterPro" id="IPR000719">
    <property type="entry name" value="Prot_kinase_dom"/>
</dbReference>
<feature type="compositionally biased region" description="Basic and acidic residues" evidence="1">
    <location>
        <begin position="367"/>
        <end position="378"/>
    </location>
</feature>
<keyword evidence="4" id="KW-1185">Reference proteome</keyword>
<feature type="domain" description="Protein kinase" evidence="2">
    <location>
        <begin position="1"/>
        <end position="276"/>
    </location>
</feature>
<organism evidence="3 4">
    <name type="scientific">Anaeramoeba flamelloides</name>
    <dbReference type="NCBI Taxonomy" id="1746091"/>
    <lineage>
        <taxon>Eukaryota</taxon>
        <taxon>Metamonada</taxon>
        <taxon>Anaeramoebidae</taxon>
        <taxon>Anaeramoeba</taxon>
    </lineage>
</organism>
<feature type="compositionally biased region" description="Basic residues" evidence="1">
    <location>
        <begin position="379"/>
        <end position="399"/>
    </location>
</feature>
<dbReference type="SUPFAM" id="SSF56112">
    <property type="entry name" value="Protein kinase-like (PK-like)"/>
    <property type="match status" value="1"/>
</dbReference>
<evidence type="ECO:0000313" key="4">
    <source>
        <dbReference type="Proteomes" id="UP001150062"/>
    </source>
</evidence>
<dbReference type="Proteomes" id="UP001150062">
    <property type="component" value="Unassembled WGS sequence"/>
</dbReference>
<protein>
    <submittedName>
        <fullName evidence="3">Serine/threonine-protein kinase wnk with no lysine -related</fullName>
    </submittedName>
</protein>
<feature type="region of interest" description="Disordered" evidence="1">
    <location>
        <begin position="821"/>
        <end position="887"/>
    </location>
</feature>
<keyword evidence="3" id="KW-0418">Kinase</keyword>
<dbReference type="Pfam" id="PF00069">
    <property type="entry name" value="Pkinase"/>
    <property type="match status" value="1"/>
</dbReference>
<feature type="region of interest" description="Disordered" evidence="1">
    <location>
        <begin position="435"/>
        <end position="484"/>
    </location>
</feature>
<feature type="region of interest" description="Disordered" evidence="1">
    <location>
        <begin position="713"/>
        <end position="735"/>
    </location>
</feature>
<dbReference type="GO" id="GO:0016301">
    <property type="term" value="F:kinase activity"/>
    <property type="evidence" value="ECO:0007669"/>
    <property type="project" value="UniProtKB-KW"/>
</dbReference>
<proteinExistence type="predicted"/>
<dbReference type="EMBL" id="JAOAOG010000272">
    <property type="protein sequence ID" value="KAJ6233977.1"/>
    <property type="molecule type" value="Genomic_DNA"/>
</dbReference>
<dbReference type="Gene3D" id="1.10.510.10">
    <property type="entry name" value="Transferase(Phosphotransferase) domain 1"/>
    <property type="match status" value="1"/>
</dbReference>
<gene>
    <name evidence="3" type="ORF">M0813_00610</name>
</gene>
<feature type="region of interest" description="Disordered" evidence="1">
    <location>
        <begin position="751"/>
        <end position="775"/>
    </location>
</feature>
<evidence type="ECO:0000313" key="3">
    <source>
        <dbReference type="EMBL" id="KAJ6233977.1"/>
    </source>
</evidence>
<feature type="compositionally biased region" description="Basic residues" evidence="1">
    <location>
        <begin position="756"/>
        <end position="775"/>
    </location>
</feature>
<evidence type="ECO:0000259" key="2">
    <source>
        <dbReference type="PROSITE" id="PS50011"/>
    </source>
</evidence>
<dbReference type="Gene3D" id="3.30.200.20">
    <property type="entry name" value="Phosphorylase Kinase, domain 1"/>
    <property type="match status" value="1"/>
</dbReference>
<dbReference type="PROSITE" id="PS50011">
    <property type="entry name" value="PROTEIN_KINASE_DOM"/>
    <property type="match status" value="1"/>
</dbReference>
<keyword evidence="3" id="KW-0808">Transferase</keyword>
<feature type="compositionally biased region" description="Low complexity" evidence="1">
    <location>
        <begin position="821"/>
        <end position="878"/>
    </location>
</feature>
<dbReference type="PANTHER" id="PTHR13902">
    <property type="entry name" value="SERINE/THREONINE-PROTEIN KINASE WNK WITH NO LYSINE -RELATED"/>
    <property type="match status" value="1"/>
</dbReference>
<dbReference type="InterPro" id="IPR050588">
    <property type="entry name" value="WNK_Ser-Thr_kinase"/>
</dbReference>
<feature type="region of interest" description="Disordered" evidence="1">
    <location>
        <begin position="367"/>
        <end position="405"/>
    </location>
</feature>
<dbReference type="InterPro" id="IPR011009">
    <property type="entry name" value="Kinase-like_dom_sf"/>
</dbReference>
<name>A0ABQ8XMX3_9EUKA</name>
<feature type="compositionally biased region" description="Polar residues" evidence="1">
    <location>
        <begin position="718"/>
        <end position="735"/>
    </location>
</feature>
<reference evidence="3" key="1">
    <citation type="submission" date="2022-08" db="EMBL/GenBank/DDBJ databases">
        <title>Novel sulfate-reducing endosymbionts in the free-living metamonad Anaeramoeba.</title>
        <authorList>
            <person name="Jerlstrom-Hultqvist J."/>
            <person name="Cepicka I."/>
            <person name="Gallot-Lavallee L."/>
            <person name="Salas-Leiva D."/>
            <person name="Curtis B.A."/>
            <person name="Zahonova K."/>
            <person name="Pipaliya S."/>
            <person name="Dacks J."/>
            <person name="Roger A.J."/>
        </authorList>
    </citation>
    <scope>NUCLEOTIDE SEQUENCE</scope>
    <source>
        <strain evidence="3">Schooner1</strain>
    </source>
</reference>
<comment type="caution">
    <text evidence="3">The sequence shown here is derived from an EMBL/GenBank/DDBJ whole genome shotgun (WGS) entry which is preliminary data.</text>
</comment>